<evidence type="ECO:0000259" key="1">
    <source>
        <dbReference type="PROSITE" id="PS50041"/>
    </source>
</evidence>
<evidence type="ECO:0000313" key="2">
    <source>
        <dbReference type="EMBL" id="KAK4320963.1"/>
    </source>
</evidence>
<accession>A0AAE1Q6T5</accession>
<reference evidence="2" key="1">
    <citation type="submission" date="2023-11" db="EMBL/GenBank/DDBJ databases">
        <title>Genome assemblies of two species of porcelain crab, Petrolisthes cinctipes and Petrolisthes manimaculis (Anomura: Porcellanidae).</title>
        <authorList>
            <person name="Angst P."/>
        </authorList>
    </citation>
    <scope>NUCLEOTIDE SEQUENCE</scope>
    <source>
        <strain evidence="2">PB745_02</strain>
        <tissue evidence="2">Gill</tissue>
    </source>
</reference>
<dbReference type="PROSITE" id="PS50041">
    <property type="entry name" value="C_TYPE_LECTIN_2"/>
    <property type="match status" value="1"/>
</dbReference>
<dbReference type="CDD" id="cd00037">
    <property type="entry name" value="CLECT"/>
    <property type="match status" value="1"/>
</dbReference>
<dbReference type="Gene3D" id="3.10.100.10">
    <property type="entry name" value="Mannose-Binding Protein A, subunit A"/>
    <property type="match status" value="1"/>
</dbReference>
<dbReference type="Proteomes" id="UP001292094">
    <property type="component" value="Unassembled WGS sequence"/>
</dbReference>
<sequence>MARTYGLDEVVGSVMCLPIQLHRALTTVHPCCLRKMSLVILEHCLNEKESQCIKDYGLSANVWVLADDEAEEGVWRNTDTGEILTYFEWASTQPDGGTDQNCIILRLTETKGFSDTPCSNTYWYRGREVARKWDLQRCSRETRPLCRWYIVTTAKPCGTWSSLMTRTSKAAAACRSHNDTAPLPLVPVFSLKVILPWILSEHGLHSSLTSVLNQCSFDSVSNVSELLDILRSGSVARRRHKGHELYTIQPSWCHMYTVVIHLVLTTDNCHTGVTLAVGDNIV</sequence>
<dbReference type="SUPFAM" id="SSF56436">
    <property type="entry name" value="C-type lectin-like"/>
    <property type="match status" value="1"/>
</dbReference>
<gene>
    <name evidence="2" type="ORF">Pmani_008217</name>
</gene>
<proteinExistence type="predicted"/>
<name>A0AAE1Q6T5_9EUCA</name>
<protein>
    <recommendedName>
        <fullName evidence="1">C-type lectin domain-containing protein</fullName>
    </recommendedName>
</protein>
<dbReference type="EMBL" id="JAWZYT010000628">
    <property type="protein sequence ID" value="KAK4320963.1"/>
    <property type="molecule type" value="Genomic_DNA"/>
</dbReference>
<dbReference type="AlphaFoldDB" id="A0AAE1Q6T5"/>
<dbReference type="InterPro" id="IPR001304">
    <property type="entry name" value="C-type_lectin-like"/>
</dbReference>
<evidence type="ECO:0000313" key="3">
    <source>
        <dbReference type="Proteomes" id="UP001292094"/>
    </source>
</evidence>
<keyword evidence="3" id="KW-1185">Reference proteome</keyword>
<dbReference type="InterPro" id="IPR016187">
    <property type="entry name" value="CTDL_fold"/>
</dbReference>
<dbReference type="InterPro" id="IPR016186">
    <property type="entry name" value="C-type_lectin-like/link_sf"/>
</dbReference>
<organism evidence="2 3">
    <name type="scientific">Petrolisthes manimaculis</name>
    <dbReference type="NCBI Taxonomy" id="1843537"/>
    <lineage>
        <taxon>Eukaryota</taxon>
        <taxon>Metazoa</taxon>
        <taxon>Ecdysozoa</taxon>
        <taxon>Arthropoda</taxon>
        <taxon>Crustacea</taxon>
        <taxon>Multicrustacea</taxon>
        <taxon>Malacostraca</taxon>
        <taxon>Eumalacostraca</taxon>
        <taxon>Eucarida</taxon>
        <taxon>Decapoda</taxon>
        <taxon>Pleocyemata</taxon>
        <taxon>Anomura</taxon>
        <taxon>Galatheoidea</taxon>
        <taxon>Porcellanidae</taxon>
        <taxon>Petrolisthes</taxon>
    </lineage>
</organism>
<feature type="domain" description="C-type lectin" evidence="1">
    <location>
        <begin position="32"/>
        <end position="147"/>
    </location>
</feature>
<comment type="caution">
    <text evidence="2">The sequence shown here is derived from an EMBL/GenBank/DDBJ whole genome shotgun (WGS) entry which is preliminary data.</text>
</comment>